<evidence type="ECO:0000259" key="1">
    <source>
        <dbReference type="Pfam" id="PF06114"/>
    </source>
</evidence>
<dbReference type="InterPro" id="IPR052345">
    <property type="entry name" value="Rad_response_metalloprotease"/>
</dbReference>
<evidence type="ECO:0000313" key="3">
    <source>
        <dbReference type="Proteomes" id="UP000002484"/>
    </source>
</evidence>
<dbReference type="EMBL" id="CP002299">
    <property type="protein sequence ID" value="ADP83480.1"/>
    <property type="molecule type" value="Genomic_DNA"/>
</dbReference>
<gene>
    <name evidence="2" type="ordered locus">FraEuI1c_5494</name>
</gene>
<proteinExistence type="predicted"/>
<dbReference type="InterPro" id="IPR010359">
    <property type="entry name" value="IrrE_HExxH"/>
</dbReference>
<organism evidence="2 3">
    <name type="scientific">Pseudofrankia inefficax (strain DSM 45817 / CECT 9037 / DDB 130130 / EuI1c)</name>
    <name type="common">Frankia inefficax</name>
    <dbReference type="NCBI Taxonomy" id="298654"/>
    <lineage>
        <taxon>Bacteria</taxon>
        <taxon>Bacillati</taxon>
        <taxon>Actinomycetota</taxon>
        <taxon>Actinomycetes</taxon>
        <taxon>Frankiales</taxon>
        <taxon>Frankiaceae</taxon>
        <taxon>Pseudofrankia</taxon>
    </lineage>
</organism>
<keyword evidence="3" id="KW-1185">Reference proteome</keyword>
<dbReference type="OrthoDB" id="9796786at2"/>
<reference evidence="2 3" key="1">
    <citation type="submission" date="2010-10" db="EMBL/GenBank/DDBJ databases">
        <title>Complete sequence of Frankia sp. EuI1c.</title>
        <authorList>
            <consortium name="US DOE Joint Genome Institute"/>
            <person name="Lucas S."/>
            <person name="Copeland A."/>
            <person name="Lapidus A."/>
            <person name="Cheng J.-F."/>
            <person name="Bruce D."/>
            <person name="Goodwin L."/>
            <person name="Pitluck S."/>
            <person name="Chertkov O."/>
            <person name="Detter J.C."/>
            <person name="Han C."/>
            <person name="Tapia R."/>
            <person name="Land M."/>
            <person name="Hauser L."/>
            <person name="Jeffries C."/>
            <person name="Kyrpides N."/>
            <person name="Ivanova N."/>
            <person name="Mikhailova N."/>
            <person name="Beauchemin N."/>
            <person name="Sen A."/>
            <person name="Sur S.A."/>
            <person name="Gtari M."/>
            <person name="Wall L."/>
            <person name="Tisa L."/>
            <person name="Woyke T."/>
        </authorList>
    </citation>
    <scope>NUCLEOTIDE SEQUENCE [LARGE SCALE GENOMIC DNA]</scope>
    <source>
        <strain evidence="3">DSM 45817 / CECT 9037 / EuI1c</strain>
    </source>
</reference>
<dbReference type="PANTHER" id="PTHR43236:SF2">
    <property type="entry name" value="BLL0069 PROTEIN"/>
    <property type="match status" value="1"/>
</dbReference>
<accession>E3JC24</accession>
<dbReference type="InParanoid" id="E3JC24"/>
<feature type="domain" description="IrrE N-terminal-like" evidence="1">
    <location>
        <begin position="165"/>
        <end position="297"/>
    </location>
</feature>
<evidence type="ECO:0000313" key="2">
    <source>
        <dbReference type="EMBL" id="ADP83480.1"/>
    </source>
</evidence>
<dbReference type="Pfam" id="PF06114">
    <property type="entry name" value="Peptidase_M78"/>
    <property type="match status" value="1"/>
</dbReference>
<protein>
    <recommendedName>
        <fullName evidence="1">IrrE N-terminal-like domain-containing protein</fullName>
    </recommendedName>
</protein>
<dbReference type="HOGENOM" id="CLU_057454_1_0_11"/>
<dbReference type="Proteomes" id="UP000002484">
    <property type="component" value="Chromosome"/>
</dbReference>
<dbReference type="AlphaFoldDB" id="E3JC24"/>
<sequence>MTDQIDVAPSMLRWARERSGRPLNDLAARFPRLAEWESGAASPTMRQLEDYAQATYAPFGYFFLPEPPVERLPIPDFRTVANGPVRAPSPDLLDTIYACEQRQAWYRQYAEERDHRPVKLVGSQAIGVAPEIAAAAIRDVLGFSVARRADFPNWARAFDGLREHAEQAGILVMINGVVGNNTHRKLNPDEFRGFCLVDEYAPVVFVNGADTKAAQIFTLAHELAHVTLGGSAVSEPDLGRLDEGNDVERWCNEVAAELLVPAGSLRAEYESGADLTLELDRLARLYKVSTLVILRRIRDAGLMTRGDFRAAYQTELRRVLSLAARGTPGGNFYATKPMRVSRVFARALLTDTAEGRTTHRDALRLLGIKKVSTFEELGHRLGIA</sequence>
<dbReference type="eggNOG" id="COG2856">
    <property type="taxonomic scope" value="Bacteria"/>
</dbReference>
<dbReference type="STRING" id="298654.FraEuI1c_5494"/>
<dbReference type="KEGG" id="fri:FraEuI1c_5494"/>
<name>E3JC24_PSEI1</name>
<dbReference type="Gene3D" id="1.10.10.2910">
    <property type="match status" value="1"/>
</dbReference>
<dbReference type="PANTHER" id="PTHR43236">
    <property type="entry name" value="ANTITOXIN HIGA1"/>
    <property type="match status" value="1"/>
</dbReference>